<organism evidence="1 2">
    <name type="scientific">Rhizopogon vesiculosus</name>
    <dbReference type="NCBI Taxonomy" id="180088"/>
    <lineage>
        <taxon>Eukaryota</taxon>
        <taxon>Fungi</taxon>
        <taxon>Dikarya</taxon>
        <taxon>Basidiomycota</taxon>
        <taxon>Agaricomycotina</taxon>
        <taxon>Agaricomycetes</taxon>
        <taxon>Agaricomycetidae</taxon>
        <taxon>Boletales</taxon>
        <taxon>Suillineae</taxon>
        <taxon>Rhizopogonaceae</taxon>
        <taxon>Rhizopogon</taxon>
    </lineage>
</organism>
<dbReference type="EMBL" id="LVVM01004878">
    <property type="protein sequence ID" value="OJA11907.1"/>
    <property type="molecule type" value="Genomic_DNA"/>
</dbReference>
<gene>
    <name evidence="1" type="ORF">AZE42_14092</name>
</gene>
<sequence length="15" mass="1560">GTLCKRAKVLVGTTI</sequence>
<feature type="non-terminal residue" evidence="1">
    <location>
        <position position="1"/>
    </location>
</feature>
<keyword evidence="2" id="KW-1185">Reference proteome</keyword>
<evidence type="ECO:0000313" key="2">
    <source>
        <dbReference type="Proteomes" id="UP000183567"/>
    </source>
</evidence>
<name>A0A1J8PVY9_9AGAM</name>
<comment type="caution">
    <text evidence="1">The sequence shown here is derived from an EMBL/GenBank/DDBJ whole genome shotgun (WGS) entry which is preliminary data.</text>
</comment>
<protein>
    <submittedName>
        <fullName evidence="1">Uncharacterized protein</fullName>
    </submittedName>
</protein>
<dbReference type="Proteomes" id="UP000183567">
    <property type="component" value="Unassembled WGS sequence"/>
</dbReference>
<proteinExistence type="predicted"/>
<reference evidence="1 2" key="1">
    <citation type="submission" date="2016-03" db="EMBL/GenBank/DDBJ databases">
        <title>Comparative genomics of the ectomycorrhizal sister species Rhizopogon vinicolor and Rhizopogon vesiculosus (Basidiomycota: Boletales) reveals a divergence of the mating type B locus.</title>
        <authorList>
            <person name="Mujic A.B."/>
            <person name="Kuo A."/>
            <person name="Tritt A."/>
            <person name="Lipzen A."/>
            <person name="Chen C."/>
            <person name="Johnson J."/>
            <person name="Sharma A."/>
            <person name="Barry K."/>
            <person name="Grigoriev I.V."/>
            <person name="Spatafora J.W."/>
        </authorList>
    </citation>
    <scope>NUCLEOTIDE SEQUENCE [LARGE SCALE GENOMIC DNA]</scope>
    <source>
        <strain evidence="1 2">AM-OR11-056</strain>
    </source>
</reference>
<accession>A0A1J8PVY9</accession>
<evidence type="ECO:0000313" key="1">
    <source>
        <dbReference type="EMBL" id="OJA11907.1"/>
    </source>
</evidence>